<evidence type="ECO:0000313" key="3">
    <source>
        <dbReference type="EMBL" id="KAF3496047.1"/>
    </source>
</evidence>
<evidence type="ECO:0000313" key="4">
    <source>
        <dbReference type="Proteomes" id="UP000266723"/>
    </source>
</evidence>
<organism evidence="2">
    <name type="scientific">Brassica cretica</name>
    <name type="common">Mustard</name>
    <dbReference type="NCBI Taxonomy" id="69181"/>
    <lineage>
        <taxon>Eukaryota</taxon>
        <taxon>Viridiplantae</taxon>
        <taxon>Streptophyta</taxon>
        <taxon>Embryophyta</taxon>
        <taxon>Tracheophyta</taxon>
        <taxon>Spermatophyta</taxon>
        <taxon>Magnoliopsida</taxon>
        <taxon>eudicotyledons</taxon>
        <taxon>Gunneridae</taxon>
        <taxon>Pentapetalae</taxon>
        <taxon>rosids</taxon>
        <taxon>malvids</taxon>
        <taxon>Brassicales</taxon>
        <taxon>Brassicaceae</taxon>
        <taxon>Brassiceae</taxon>
        <taxon>Brassica</taxon>
    </lineage>
</organism>
<reference evidence="2" key="1">
    <citation type="submission" date="2019-12" db="EMBL/GenBank/DDBJ databases">
        <title>Genome sequencing and annotation of Brassica cretica.</title>
        <authorList>
            <person name="Studholme D.J."/>
            <person name="Sarris P.F."/>
        </authorList>
    </citation>
    <scope>NUCLEOTIDE SEQUENCE</scope>
    <source>
        <strain evidence="2">PFS-102/07</strain>
        <tissue evidence="2">Leaf</tissue>
    </source>
</reference>
<dbReference type="EMBL" id="QGKY02000190">
    <property type="protein sequence ID" value="KAF2591568.1"/>
    <property type="molecule type" value="Genomic_DNA"/>
</dbReference>
<accession>A0A3N6R2N4</accession>
<gene>
    <name evidence="3" type="ORF">DY000_02053054</name>
    <name evidence="2" type="ORF">F2Q70_00038778</name>
</gene>
<comment type="caution">
    <text evidence="2">The sequence shown here is derived from an EMBL/GenBank/DDBJ whole genome shotgun (WGS) entry which is preliminary data.</text>
</comment>
<keyword evidence="4" id="KW-1185">Reference proteome</keyword>
<protein>
    <submittedName>
        <fullName evidence="2">Uncharacterized protein</fullName>
    </submittedName>
</protein>
<reference evidence="3" key="2">
    <citation type="submission" date="2019-12" db="EMBL/GenBank/DDBJ databases">
        <authorList>
            <person name="Studholme D.J."/>
            <person name="Sarris P."/>
        </authorList>
    </citation>
    <scope>NUCLEOTIDE SEQUENCE</scope>
    <source>
        <strain evidence="3">PFS-1207/04</strain>
        <tissue evidence="3">Leaf</tissue>
    </source>
</reference>
<dbReference type="AlphaFoldDB" id="A0A3N6R2N4"/>
<dbReference type="Proteomes" id="UP000266723">
    <property type="component" value="Unassembled WGS sequence"/>
</dbReference>
<evidence type="ECO:0000313" key="2">
    <source>
        <dbReference type="EMBL" id="KAF2591568.1"/>
    </source>
</evidence>
<evidence type="ECO:0000256" key="1">
    <source>
        <dbReference type="SAM" id="MobiDB-lite"/>
    </source>
</evidence>
<sequence length="169" mass="19206">MSDNQRLRTRRQVLSAMVKKLVRNPTKPSPEKLHHSGVVDLCESSQPSSSRSKSLRNKKTASIDEIFPDPLPNSTEEDRDAEVVADSEDEEQWSQEDMQDQLEADGEDKAQQDEENCPDPMETLGELDVVYEELELLVVTHRARHQAGMAATPTLRKPLRRPFDATFYS</sequence>
<dbReference type="EMBL" id="QGKV02002055">
    <property type="protein sequence ID" value="KAF3496047.1"/>
    <property type="molecule type" value="Genomic_DNA"/>
</dbReference>
<reference evidence="3 4" key="3">
    <citation type="journal article" date="2020" name="BMC Genomics">
        <title>Intraspecific diversification of the crop wild relative Brassica cretica Lam. using demographic model selection.</title>
        <authorList>
            <person name="Kioukis A."/>
            <person name="Michalopoulou V.A."/>
            <person name="Briers L."/>
            <person name="Pirintsos S."/>
            <person name="Studholme D.J."/>
            <person name="Pavlidis P."/>
            <person name="Sarris P.F."/>
        </authorList>
    </citation>
    <scope>NUCLEOTIDE SEQUENCE [LARGE SCALE GENOMIC DNA]</scope>
    <source>
        <strain evidence="4">cv. PFS-1207/04</strain>
        <strain evidence="3">PFS-1207/04</strain>
    </source>
</reference>
<proteinExistence type="predicted"/>
<feature type="compositionally biased region" description="Acidic residues" evidence="1">
    <location>
        <begin position="75"/>
        <end position="106"/>
    </location>
</feature>
<feature type="region of interest" description="Disordered" evidence="1">
    <location>
        <begin position="21"/>
        <end position="122"/>
    </location>
</feature>
<name>A0A3N6R2N4_BRACR</name>